<dbReference type="GeneID" id="60595823"/>
<evidence type="ECO:0000313" key="2">
    <source>
        <dbReference type="EMBL" id="TVX78515.1"/>
    </source>
</evidence>
<dbReference type="AlphaFoldDB" id="A0A8B5XV61"/>
<protein>
    <submittedName>
        <fullName evidence="2">Uncharacterized protein</fullName>
    </submittedName>
</protein>
<comment type="caution">
    <text evidence="2">The sequence shown here is derived from an EMBL/GenBank/DDBJ whole genome shotgun (WGS) entry which is preliminary data.</text>
</comment>
<accession>A0A8B5XV61</accession>
<dbReference type="Proteomes" id="UP000317770">
    <property type="component" value="Unassembled WGS sequence"/>
</dbReference>
<keyword evidence="1" id="KW-1133">Transmembrane helix</keyword>
<evidence type="ECO:0000313" key="3">
    <source>
        <dbReference type="Proteomes" id="UP000317770"/>
    </source>
</evidence>
<dbReference type="RefSeq" id="WP_144479610.1">
    <property type="nucleotide sequence ID" value="NZ_JBNNSJ010000001.1"/>
</dbReference>
<evidence type="ECO:0000256" key="1">
    <source>
        <dbReference type="SAM" id="Phobius"/>
    </source>
</evidence>
<dbReference type="EMBL" id="VNKI01000009">
    <property type="protein sequence ID" value="TVX78515.1"/>
    <property type="molecule type" value="Genomic_DNA"/>
</dbReference>
<keyword evidence="1" id="KW-0472">Membrane</keyword>
<proteinExistence type="predicted"/>
<reference evidence="2 3" key="1">
    <citation type="submission" date="2019-07" db="EMBL/GenBank/DDBJ databases">
        <title>Genome assembly of Bacillus simplex strain GGC-P6A.</title>
        <authorList>
            <person name="Jennings M.E."/>
            <person name="Barton H.A."/>
        </authorList>
    </citation>
    <scope>NUCLEOTIDE SEQUENCE [LARGE SCALE GENOMIC DNA]</scope>
    <source>
        <strain evidence="2 3">GGC-P6A</strain>
    </source>
</reference>
<name>A0A8B5XV61_9BACI</name>
<gene>
    <name evidence="2" type="ORF">FQP34_18330</name>
</gene>
<keyword evidence="1" id="KW-0812">Transmembrane</keyword>
<organism evidence="2 3">
    <name type="scientific">Peribacillus simplex</name>
    <dbReference type="NCBI Taxonomy" id="1478"/>
    <lineage>
        <taxon>Bacteria</taxon>
        <taxon>Bacillati</taxon>
        <taxon>Bacillota</taxon>
        <taxon>Bacilli</taxon>
        <taxon>Bacillales</taxon>
        <taxon>Bacillaceae</taxon>
        <taxon>Peribacillus</taxon>
    </lineage>
</organism>
<feature type="transmembrane region" description="Helical" evidence="1">
    <location>
        <begin position="43"/>
        <end position="62"/>
    </location>
</feature>
<sequence>MPWVGTVNKHRAGSIRIRLIRYAQNRLAAAADDFFRIGMGSKIAFIFLGLIFPILVNTVTGCERSMPI</sequence>